<dbReference type="AlphaFoldDB" id="A0A977PWH8"/>
<dbReference type="EMBL" id="CP073041">
    <property type="protein sequence ID" value="UXE61213.1"/>
    <property type="molecule type" value="Genomic_DNA"/>
</dbReference>
<proteinExistence type="inferred from homology"/>
<evidence type="ECO:0000256" key="4">
    <source>
        <dbReference type="PIRSR" id="PIRSR604294-1"/>
    </source>
</evidence>
<dbReference type="Pfam" id="PF03055">
    <property type="entry name" value="RPE65"/>
    <property type="match status" value="1"/>
</dbReference>
<feature type="binding site" evidence="4">
    <location>
        <position position="229"/>
    </location>
    <ligand>
        <name>Fe cation</name>
        <dbReference type="ChEBI" id="CHEBI:24875"/>
        <note>catalytic</note>
    </ligand>
</feature>
<dbReference type="GO" id="GO:0010436">
    <property type="term" value="F:carotenoid dioxygenase activity"/>
    <property type="evidence" value="ECO:0007669"/>
    <property type="project" value="TreeGrafter"/>
</dbReference>
<comment type="cofactor">
    <cofactor evidence="4">
        <name>Fe(2+)</name>
        <dbReference type="ChEBI" id="CHEBI:29033"/>
    </cofactor>
    <text evidence="4">Binds 1 Fe(2+) ion per subunit.</text>
</comment>
<dbReference type="PANTHER" id="PTHR10543">
    <property type="entry name" value="BETA-CAROTENE DIOXYGENASE"/>
    <property type="match status" value="1"/>
</dbReference>
<feature type="binding site" evidence="4">
    <location>
        <position position="296"/>
    </location>
    <ligand>
        <name>Fe cation</name>
        <dbReference type="ChEBI" id="CHEBI:24875"/>
        <note>catalytic</note>
    </ligand>
</feature>
<evidence type="ECO:0000313" key="5">
    <source>
        <dbReference type="EMBL" id="UXE61213.1"/>
    </source>
</evidence>
<dbReference type="KEGG" id="wna:KA717_38550"/>
<dbReference type="GO" id="GO:0016121">
    <property type="term" value="P:carotene catabolic process"/>
    <property type="evidence" value="ECO:0007669"/>
    <property type="project" value="TreeGrafter"/>
</dbReference>
<evidence type="ECO:0000256" key="3">
    <source>
        <dbReference type="ARBA" id="ARBA00023004"/>
    </source>
</evidence>
<organism evidence="5">
    <name type="scientific">Woronichinia naegeliana WA131</name>
    <dbReference type="NCBI Taxonomy" id="2824559"/>
    <lineage>
        <taxon>Bacteria</taxon>
        <taxon>Bacillati</taxon>
        <taxon>Cyanobacteriota</taxon>
        <taxon>Cyanophyceae</taxon>
        <taxon>Synechococcales</taxon>
        <taxon>Coelosphaeriaceae</taxon>
        <taxon>Woronichinia</taxon>
    </lineage>
</organism>
<keyword evidence="3 4" id="KW-0408">Iron</keyword>
<evidence type="ECO:0000256" key="2">
    <source>
        <dbReference type="ARBA" id="ARBA00022723"/>
    </source>
</evidence>
<keyword evidence="2 4" id="KW-0479">Metal-binding</keyword>
<evidence type="ECO:0000256" key="1">
    <source>
        <dbReference type="ARBA" id="ARBA00006787"/>
    </source>
</evidence>
<feature type="binding site" evidence="4">
    <location>
        <position position="182"/>
    </location>
    <ligand>
        <name>Fe cation</name>
        <dbReference type="ChEBI" id="CHEBI:24875"/>
        <note>catalytic</note>
    </ligand>
</feature>
<dbReference type="GO" id="GO:0046872">
    <property type="term" value="F:metal ion binding"/>
    <property type="evidence" value="ECO:0007669"/>
    <property type="project" value="UniProtKB-KW"/>
</dbReference>
<protein>
    <submittedName>
        <fullName evidence="5">Carotenoid oxygenase family protein</fullName>
    </submittedName>
</protein>
<dbReference type="InterPro" id="IPR004294">
    <property type="entry name" value="Carotenoid_Oase"/>
</dbReference>
<reference evidence="5" key="1">
    <citation type="submission" date="2021-04" db="EMBL/GenBank/DDBJ databases">
        <title>Genome sequence of Woronichinia naegeliana from Washington state freshwater lake bloom.</title>
        <authorList>
            <person name="Dreher T.W."/>
        </authorList>
    </citation>
    <scope>NUCLEOTIDE SEQUENCE</scope>
    <source>
        <strain evidence="5">WA131</strain>
    </source>
</reference>
<dbReference type="PANTHER" id="PTHR10543:SF139">
    <property type="entry name" value="DIOXYGENASE"/>
    <property type="match status" value="1"/>
</dbReference>
<comment type="similarity">
    <text evidence="1">Belongs to the carotenoid oxygenase family.</text>
</comment>
<name>A0A977PWH8_9CYAN</name>
<dbReference type="Proteomes" id="UP001065613">
    <property type="component" value="Chromosome"/>
</dbReference>
<gene>
    <name evidence="5" type="ORF">KA717_38550</name>
</gene>
<sequence>MLTNTQISIPPQPKAWSKNIAQIAQEFERTPLSLLSGHIPEGIRGTLYRNGPGRLERGGQKVGHWFDGDGAILAVHFQEGQAQAVYRYVQTQGYRAETKANRFLYANYGMTDPQGIWHYWQAIFKRQDILKNAANTSVLALPDKLLALWEAGLPHALDLETLETLGIENFGQFPADQPYSAHPLRDPITGDIFSIGVDMQGRLHLYRSDRRGTLLKHQILKLKNMPFLHSFCLAGPYLIFFMPPMKLDKLGVLLGTKSYADAIQWQANASTKILVVDRESFEIVSQGETEPWFQWHYGNGCVEADGNIRLDLVKFQDFSQTNEYLREMATGQTQTLSQGHLWQIRLNPLTSEILESQAVLTRSCEFPTIDPRLVGQPWRQTYVAVQRSGVESAEEWFGAIAAVDYETGQVTEADLGEGLYPVEPLYIPDCIHPEQGWIMTVVYDGIKEQSEVWIWNSDRLEKEPVCRLGLPQIIPLSYHGTWRPL</sequence>
<accession>A0A977PWH8</accession>
<feature type="binding site" evidence="4">
    <location>
        <position position="479"/>
    </location>
    <ligand>
        <name>Fe cation</name>
        <dbReference type="ChEBI" id="CHEBI:24875"/>
        <note>catalytic</note>
    </ligand>
</feature>